<protein>
    <submittedName>
        <fullName evidence="2">Uncharacterized protein</fullName>
    </submittedName>
</protein>
<feature type="compositionally biased region" description="Polar residues" evidence="1">
    <location>
        <begin position="15"/>
        <end position="25"/>
    </location>
</feature>
<sequence length="74" mass="7862">MALEELDLQEKASDHSLNVTTTTQQAVPANKARTGLFVVNISDERIYVQLGRPAIVSTGIPLNAAGGALEINKT</sequence>
<name>X1RCQ8_9ZZZZ</name>
<gene>
    <name evidence="2" type="ORF">S06H3_54764</name>
</gene>
<dbReference type="EMBL" id="BARV01035061">
    <property type="protein sequence ID" value="GAI53374.1"/>
    <property type="molecule type" value="Genomic_DNA"/>
</dbReference>
<proteinExistence type="predicted"/>
<evidence type="ECO:0000256" key="1">
    <source>
        <dbReference type="SAM" id="MobiDB-lite"/>
    </source>
</evidence>
<dbReference type="AlphaFoldDB" id="X1RCQ8"/>
<reference evidence="2" key="1">
    <citation type="journal article" date="2014" name="Front. Microbiol.">
        <title>High frequency of phylogenetically diverse reductive dehalogenase-homologous genes in deep subseafloor sedimentary metagenomes.</title>
        <authorList>
            <person name="Kawai M."/>
            <person name="Futagami T."/>
            <person name="Toyoda A."/>
            <person name="Takaki Y."/>
            <person name="Nishi S."/>
            <person name="Hori S."/>
            <person name="Arai W."/>
            <person name="Tsubouchi T."/>
            <person name="Morono Y."/>
            <person name="Uchiyama I."/>
            <person name="Ito T."/>
            <person name="Fujiyama A."/>
            <person name="Inagaki F."/>
            <person name="Takami H."/>
        </authorList>
    </citation>
    <scope>NUCLEOTIDE SEQUENCE</scope>
    <source>
        <strain evidence="2">Expedition CK06-06</strain>
    </source>
</reference>
<accession>X1RCQ8</accession>
<feature type="region of interest" description="Disordered" evidence="1">
    <location>
        <begin position="1"/>
        <end position="25"/>
    </location>
</feature>
<comment type="caution">
    <text evidence="2">The sequence shown here is derived from an EMBL/GenBank/DDBJ whole genome shotgun (WGS) entry which is preliminary data.</text>
</comment>
<organism evidence="2">
    <name type="scientific">marine sediment metagenome</name>
    <dbReference type="NCBI Taxonomy" id="412755"/>
    <lineage>
        <taxon>unclassified sequences</taxon>
        <taxon>metagenomes</taxon>
        <taxon>ecological metagenomes</taxon>
    </lineage>
</organism>
<feature type="non-terminal residue" evidence="2">
    <location>
        <position position="74"/>
    </location>
</feature>
<evidence type="ECO:0000313" key="2">
    <source>
        <dbReference type="EMBL" id="GAI53374.1"/>
    </source>
</evidence>